<evidence type="ECO:0000256" key="1">
    <source>
        <dbReference type="ARBA" id="ARBA00007469"/>
    </source>
</evidence>
<keyword evidence="3" id="KW-0732">Signal</keyword>
<dbReference type="InterPro" id="IPR018188">
    <property type="entry name" value="RNase_T2_His_AS_1"/>
</dbReference>
<dbReference type="RefSeq" id="WP_085854539.1">
    <property type="nucleotide sequence ID" value="NZ_FOPF01000007.1"/>
</dbReference>
<dbReference type="PANTHER" id="PTHR11240">
    <property type="entry name" value="RIBONUCLEASE T2"/>
    <property type="match status" value="1"/>
</dbReference>
<evidence type="ECO:0000256" key="2">
    <source>
        <dbReference type="RuleBase" id="RU004328"/>
    </source>
</evidence>
<comment type="similarity">
    <text evidence="1 2">Belongs to the RNase T2 family.</text>
</comment>
<dbReference type="InterPro" id="IPR001568">
    <property type="entry name" value="RNase_T2-like"/>
</dbReference>
<dbReference type="CDD" id="cd01062">
    <property type="entry name" value="RNase_T2_prok"/>
    <property type="match status" value="1"/>
</dbReference>
<protein>
    <submittedName>
        <fullName evidence="4">Ribonuclease T2 family protein</fullName>
    </submittedName>
</protein>
<name>A0A1Y5T1J6_9RHOB</name>
<keyword evidence="5" id="KW-1185">Reference proteome</keyword>
<dbReference type="Gene3D" id="3.90.730.10">
    <property type="entry name" value="Ribonuclease T2-like"/>
    <property type="match status" value="1"/>
</dbReference>
<organism evidence="4 5">
    <name type="scientific">Palleronia marisminoris</name>
    <dbReference type="NCBI Taxonomy" id="315423"/>
    <lineage>
        <taxon>Bacteria</taxon>
        <taxon>Pseudomonadati</taxon>
        <taxon>Pseudomonadota</taxon>
        <taxon>Alphaproteobacteria</taxon>
        <taxon>Rhodobacterales</taxon>
        <taxon>Roseobacteraceae</taxon>
        <taxon>Palleronia</taxon>
    </lineage>
</organism>
<sequence length="207" mass="22873">MLRVLAVLIAFALPARADEAGAFDYYVLSLSWSPTWCALEGDAQGSPQCDRPLGWILHGLWPQHENGYPEYCATNAADPSRAETAAMADIMGTGGLAWHEWQKHGRCSGLTSDGYFERSRDAYAAIERPEVLRQLEDPVRLPARVVEEAFLKANPGLFPDAITITCRSGRVQEARICLTRDDLTPRRCGADVIRDCTLADALLDPIR</sequence>
<dbReference type="Pfam" id="PF00445">
    <property type="entry name" value="Ribonuclease_T2"/>
    <property type="match status" value="1"/>
</dbReference>
<dbReference type="EMBL" id="FWFV01000007">
    <property type="protein sequence ID" value="SLN53791.1"/>
    <property type="molecule type" value="Genomic_DNA"/>
</dbReference>
<gene>
    <name evidence="4" type="ORF">PAM7066_02533</name>
</gene>
<accession>A0A1Y5T1J6</accession>
<evidence type="ECO:0000313" key="5">
    <source>
        <dbReference type="Proteomes" id="UP000193870"/>
    </source>
</evidence>
<dbReference type="PANTHER" id="PTHR11240:SF22">
    <property type="entry name" value="RIBONUCLEASE T2"/>
    <property type="match status" value="1"/>
</dbReference>
<reference evidence="4 5" key="1">
    <citation type="submission" date="2017-03" db="EMBL/GenBank/DDBJ databases">
        <authorList>
            <person name="Afonso C.L."/>
            <person name="Miller P.J."/>
            <person name="Scott M.A."/>
            <person name="Spackman E."/>
            <person name="Goraichik I."/>
            <person name="Dimitrov K.M."/>
            <person name="Suarez D.L."/>
            <person name="Swayne D.E."/>
        </authorList>
    </citation>
    <scope>NUCLEOTIDE SEQUENCE [LARGE SCALE GENOMIC DNA]</scope>
    <source>
        <strain evidence="4 5">CECT 7066</strain>
    </source>
</reference>
<evidence type="ECO:0000256" key="3">
    <source>
        <dbReference type="SAM" id="SignalP"/>
    </source>
</evidence>
<feature type="chain" id="PRO_5011001277" evidence="3">
    <location>
        <begin position="18"/>
        <end position="207"/>
    </location>
</feature>
<proteinExistence type="inferred from homology"/>
<dbReference type="OrthoDB" id="4720638at2"/>
<dbReference type="GO" id="GO:0006401">
    <property type="term" value="P:RNA catabolic process"/>
    <property type="evidence" value="ECO:0007669"/>
    <property type="project" value="UniProtKB-ARBA"/>
</dbReference>
<dbReference type="GO" id="GO:0003723">
    <property type="term" value="F:RNA binding"/>
    <property type="evidence" value="ECO:0007669"/>
    <property type="project" value="InterPro"/>
</dbReference>
<dbReference type="AlphaFoldDB" id="A0A1Y5T1J6"/>
<dbReference type="Proteomes" id="UP000193870">
    <property type="component" value="Unassembled WGS sequence"/>
</dbReference>
<evidence type="ECO:0000313" key="4">
    <source>
        <dbReference type="EMBL" id="SLN53791.1"/>
    </source>
</evidence>
<dbReference type="SUPFAM" id="SSF55895">
    <property type="entry name" value="Ribonuclease Rh-like"/>
    <property type="match status" value="1"/>
</dbReference>
<dbReference type="InterPro" id="IPR039378">
    <property type="entry name" value="RNase_T2_prok"/>
</dbReference>
<dbReference type="InterPro" id="IPR036430">
    <property type="entry name" value="RNase_T2-like_sf"/>
</dbReference>
<dbReference type="STRING" id="315423.SAMN04488020_10761"/>
<feature type="signal peptide" evidence="3">
    <location>
        <begin position="1"/>
        <end position="17"/>
    </location>
</feature>
<dbReference type="GO" id="GO:0033897">
    <property type="term" value="F:ribonuclease T2 activity"/>
    <property type="evidence" value="ECO:0007669"/>
    <property type="project" value="InterPro"/>
</dbReference>
<dbReference type="PROSITE" id="PS00530">
    <property type="entry name" value="RNASE_T2_1"/>
    <property type="match status" value="1"/>
</dbReference>